<evidence type="ECO:0000256" key="1">
    <source>
        <dbReference type="SAM" id="MobiDB-lite"/>
    </source>
</evidence>
<keyword evidence="4" id="KW-1185">Reference proteome</keyword>
<keyword evidence="2" id="KW-0732">Signal</keyword>
<name>A0A6A5ZQP5_9PLEO</name>
<evidence type="ECO:0000313" key="3">
    <source>
        <dbReference type="EMBL" id="KAF2121465.1"/>
    </source>
</evidence>
<evidence type="ECO:0000256" key="2">
    <source>
        <dbReference type="SAM" id="SignalP"/>
    </source>
</evidence>
<dbReference type="AlphaFoldDB" id="A0A6A5ZQP5"/>
<feature type="region of interest" description="Disordered" evidence="1">
    <location>
        <begin position="80"/>
        <end position="107"/>
    </location>
</feature>
<protein>
    <submittedName>
        <fullName evidence="3">Uncharacterized protein</fullName>
    </submittedName>
</protein>
<feature type="signal peptide" evidence="2">
    <location>
        <begin position="1"/>
        <end position="21"/>
    </location>
</feature>
<feature type="chain" id="PRO_5025464414" evidence="2">
    <location>
        <begin position="22"/>
        <end position="195"/>
    </location>
</feature>
<evidence type="ECO:0000313" key="4">
    <source>
        <dbReference type="Proteomes" id="UP000799770"/>
    </source>
</evidence>
<organism evidence="3 4">
    <name type="scientific">Lophiotrema nucula</name>
    <dbReference type="NCBI Taxonomy" id="690887"/>
    <lineage>
        <taxon>Eukaryota</taxon>
        <taxon>Fungi</taxon>
        <taxon>Dikarya</taxon>
        <taxon>Ascomycota</taxon>
        <taxon>Pezizomycotina</taxon>
        <taxon>Dothideomycetes</taxon>
        <taxon>Pleosporomycetidae</taxon>
        <taxon>Pleosporales</taxon>
        <taxon>Lophiotremataceae</taxon>
        <taxon>Lophiotrema</taxon>
    </lineage>
</organism>
<dbReference type="OrthoDB" id="3783760at2759"/>
<accession>A0A6A5ZQP5</accession>
<gene>
    <name evidence="3" type="ORF">BDV96DRAFT_564303</name>
</gene>
<feature type="compositionally biased region" description="Basic and acidic residues" evidence="1">
    <location>
        <begin position="90"/>
        <end position="104"/>
    </location>
</feature>
<proteinExistence type="predicted"/>
<dbReference type="EMBL" id="ML977312">
    <property type="protein sequence ID" value="KAF2121465.1"/>
    <property type="molecule type" value="Genomic_DNA"/>
</dbReference>
<dbReference type="Proteomes" id="UP000799770">
    <property type="component" value="Unassembled WGS sequence"/>
</dbReference>
<sequence>MLLQGITALLALNFLPSLTTAIPLVPALLAPQAAGSSHNIYLVTCTPKKKKSDSDNGGNKDSTPKSNFTAIAYFKGPIANATQDDGGDDDGGKVKLPKADKAAEVSEPPSAWEGVKYVVKVWRDKLFSASINAEAAAGTNGSLSGSVKLGDEDYVCFRDGTTALRVKEDELRGNCVADYWCAGLGNGDSGKGDGL</sequence>
<reference evidence="3" key="1">
    <citation type="journal article" date="2020" name="Stud. Mycol.">
        <title>101 Dothideomycetes genomes: a test case for predicting lifestyles and emergence of pathogens.</title>
        <authorList>
            <person name="Haridas S."/>
            <person name="Albert R."/>
            <person name="Binder M."/>
            <person name="Bloem J."/>
            <person name="Labutti K."/>
            <person name="Salamov A."/>
            <person name="Andreopoulos B."/>
            <person name="Baker S."/>
            <person name="Barry K."/>
            <person name="Bills G."/>
            <person name="Bluhm B."/>
            <person name="Cannon C."/>
            <person name="Castanera R."/>
            <person name="Culley D."/>
            <person name="Daum C."/>
            <person name="Ezra D."/>
            <person name="Gonzalez J."/>
            <person name="Henrissat B."/>
            <person name="Kuo A."/>
            <person name="Liang C."/>
            <person name="Lipzen A."/>
            <person name="Lutzoni F."/>
            <person name="Magnuson J."/>
            <person name="Mondo S."/>
            <person name="Nolan M."/>
            <person name="Ohm R."/>
            <person name="Pangilinan J."/>
            <person name="Park H.-J."/>
            <person name="Ramirez L."/>
            <person name="Alfaro M."/>
            <person name="Sun H."/>
            <person name="Tritt A."/>
            <person name="Yoshinaga Y."/>
            <person name="Zwiers L.-H."/>
            <person name="Turgeon B."/>
            <person name="Goodwin S."/>
            <person name="Spatafora J."/>
            <person name="Crous P."/>
            <person name="Grigoriev I."/>
        </authorList>
    </citation>
    <scope>NUCLEOTIDE SEQUENCE</scope>
    <source>
        <strain evidence="3">CBS 627.86</strain>
    </source>
</reference>